<dbReference type="GO" id="GO:0016209">
    <property type="term" value="F:antioxidant activity"/>
    <property type="evidence" value="ECO:0007669"/>
    <property type="project" value="InterPro"/>
</dbReference>
<dbReference type="CDD" id="cd02966">
    <property type="entry name" value="TlpA_like_family"/>
    <property type="match status" value="1"/>
</dbReference>
<evidence type="ECO:0000259" key="6">
    <source>
        <dbReference type="PROSITE" id="PS51352"/>
    </source>
</evidence>
<accession>A0A243W9J6</accession>
<evidence type="ECO:0000256" key="5">
    <source>
        <dbReference type="SAM" id="SignalP"/>
    </source>
</evidence>
<reference evidence="7 8" key="1">
    <citation type="submission" date="2017-01" db="EMBL/GenBank/DDBJ databases">
        <title>A new Hymenobacter.</title>
        <authorList>
            <person name="Liang Y."/>
            <person name="Feng F."/>
        </authorList>
    </citation>
    <scope>NUCLEOTIDE SEQUENCE [LARGE SCALE GENOMIC DNA]</scope>
    <source>
        <strain evidence="7">MIMBbqt21</strain>
    </source>
</reference>
<dbReference type="RefSeq" id="WP_086595957.1">
    <property type="nucleotide sequence ID" value="NZ_MTSE01000013.1"/>
</dbReference>
<evidence type="ECO:0000256" key="1">
    <source>
        <dbReference type="ARBA" id="ARBA00004196"/>
    </source>
</evidence>
<dbReference type="Pfam" id="PF00578">
    <property type="entry name" value="AhpC-TSA"/>
    <property type="match status" value="1"/>
</dbReference>
<dbReference type="GO" id="GO:0017004">
    <property type="term" value="P:cytochrome complex assembly"/>
    <property type="evidence" value="ECO:0007669"/>
    <property type="project" value="UniProtKB-KW"/>
</dbReference>
<dbReference type="InterPro" id="IPR017937">
    <property type="entry name" value="Thioredoxin_CS"/>
</dbReference>
<protein>
    <recommendedName>
        <fullName evidence="6">Thioredoxin domain-containing protein</fullName>
    </recommendedName>
</protein>
<comment type="subcellular location">
    <subcellularLocation>
        <location evidence="1">Cell envelope</location>
    </subcellularLocation>
</comment>
<proteinExistence type="predicted"/>
<organism evidence="7 8">
    <name type="scientific">Hymenobacter crusticola</name>
    <dbReference type="NCBI Taxonomy" id="1770526"/>
    <lineage>
        <taxon>Bacteria</taxon>
        <taxon>Pseudomonadati</taxon>
        <taxon>Bacteroidota</taxon>
        <taxon>Cytophagia</taxon>
        <taxon>Cytophagales</taxon>
        <taxon>Hymenobacteraceae</taxon>
        <taxon>Hymenobacter</taxon>
    </lineage>
</organism>
<evidence type="ECO:0000256" key="4">
    <source>
        <dbReference type="ARBA" id="ARBA00023284"/>
    </source>
</evidence>
<dbReference type="OrthoDB" id="6399635at2"/>
<dbReference type="PROSITE" id="PS00194">
    <property type="entry name" value="THIOREDOXIN_1"/>
    <property type="match status" value="1"/>
</dbReference>
<evidence type="ECO:0000313" key="7">
    <source>
        <dbReference type="EMBL" id="OUJ71974.1"/>
    </source>
</evidence>
<dbReference type="PANTHER" id="PTHR42852">
    <property type="entry name" value="THIOL:DISULFIDE INTERCHANGE PROTEIN DSBE"/>
    <property type="match status" value="1"/>
</dbReference>
<dbReference type="InterPro" id="IPR036249">
    <property type="entry name" value="Thioredoxin-like_sf"/>
</dbReference>
<keyword evidence="8" id="KW-1185">Reference proteome</keyword>
<dbReference type="InterPro" id="IPR013766">
    <property type="entry name" value="Thioredoxin_domain"/>
</dbReference>
<dbReference type="EMBL" id="MTSE01000013">
    <property type="protein sequence ID" value="OUJ71974.1"/>
    <property type="molecule type" value="Genomic_DNA"/>
</dbReference>
<gene>
    <name evidence="7" type="ORF">BXP70_20395</name>
</gene>
<comment type="caution">
    <text evidence="7">The sequence shown here is derived from an EMBL/GenBank/DDBJ whole genome shotgun (WGS) entry which is preliminary data.</text>
</comment>
<dbReference type="GO" id="GO:0030313">
    <property type="term" value="C:cell envelope"/>
    <property type="evidence" value="ECO:0007669"/>
    <property type="project" value="UniProtKB-SubCell"/>
</dbReference>
<dbReference type="Gene3D" id="3.40.30.10">
    <property type="entry name" value="Glutaredoxin"/>
    <property type="match status" value="1"/>
</dbReference>
<evidence type="ECO:0000256" key="3">
    <source>
        <dbReference type="ARBA" id="ARBA00023157"/>
    </source>
</evidence>
<dbReference type="Pfam" id="PF14289">
    <property type="entry name" value="DUF4369"/>
    <property type="match status" value="1"/>
</dbReference>
<feature type="signal peptide" evidence="5">
    <location>
        <begin position="1"/>
        <end position="18"/>
    </location>
</feature>
<sequence>MKNYLLGGLLITAVMAHAQAPIAFTIKGQVGKANAPAKVYLEHDGIMDSSAVRNGQFELKGTTDTPKVATLLLFRSGKKSDSDYLKAENSKDHVRLFLEKGPIILMGADSLETATITGSKLTTEYQKLQASLQPIDQKYHNLNKNVWQSATAEERKSPEIKNKFVALRTARTDETNQLLTAYIKANPSSFVSLDALTQVAGPAPKYAEVAPLYQTLTPAIQSSPDGKKFGEKLAAIKAISIGATAPNFSQKTPDGKEVSLADYRGKYVLVDFWASWCGPCRAENPNVIKVYNEYKSKNFDILGVSLDGEKARDKWVKAIEDDRVLWTQVSDLKGLDNAAARLYYIEAIPQNFLVDPSGKIVAHNLHGDELRTTLAQFIK</sequence>
<dbReference type="PROSITE" id="PS51352">
    <property type="entry name" value="THIOREDOXIN_2"/>
    <property type="match status" value="1"/>
</dbReference>
<keyword evidence="2" id="KW-0201">Cytochrome c-type biogenesis</keyword>
<dbReference type="GO" id="GO:0016491">
    <property type="term" value="F:oxidoreductase activity"/>
    <property type="evidence" value="ECO:0007669"/>
    <property type="project" value="InterPro"/>
</dbReference>
<evidence type="ECO:0000256" key="2">
    <source>
        <dbReference type="ARBA" id="ARBA00022748"/>
    </source>
</evidence>
<dbReference type="InterPro" id="IPR050553">
    <property type="entry name" value="Thioredoxin_ResA/DsbE_sf"/>
</dbReference>
<evidence type="ECO:0000313" key="8">
    <source>
        <dbReference type="Proteomes" id="UP000194873"/>
    </source>
</evidence>
<dbReference type="Proteomes" id="UP000194873">
    <property type="component" value="Unassembled WGS sequence"/>
</dbReference>
<feature type="chain" id="PRO_5012444710" description="Thioredoxin domain-containing protein" evidence="5">
    <location>
        <begin position="19"/>
        <end position="379"/>
    </location>
</feature>
<keyword evidence="3" id="KW-1015">Disulfide bond</keyword>
<dbReference type="InterPro" id="IPR000866">
    <property type="entry name" value="AhpC/TSA"/>
</dbReference>
<keyword evidence="5" id="KW-0732">Signal</keyword>
<dbReference type="AlphaFoldDB" id="A0A243W9J6"/>
<feature type="domain" description="Thioredoxin" evidence="6">
    <location>
        <begin position="239"/>
        <end position="379"/>
    </location>
</feature>
<dbReference type="PANTHER" id="PTHR42852:SF6">
    <property type="entry name" value="THIOL:DISULFIDE INTERCHANGE PROTEIN DSBE"/>
    <property type="match status" value="1"/>
</dbReference>
<keyword evidence="4" id="KW-0676">Redox-active center</keyword>
<dbReference type="InterPro" id="IPR025380">
    <property type="entry name" value="DUF4369"/>
</dbReference>
<name>A0A243W9J6_9BACT</name>
<dbReference type="SUPFAM" id="SSF52833">
    <property type="entry name" value="Thioredoxin-like"/>
    <property type="match status" value="1"/>
</dbReference>